<evidence type="ECO:0000256" key="7">
    <source>
        <dbReference type="ARBA" id="ARBA00022837"/>
    </source>
</evidence>
<comment type="subcellular location">
    <subcellularLocation>
        <location evidence="1">Membrane</location>
        <topology evidence="1">Single-pass type I membrane protein</topology>
    </subcellularLocation>
</comment>
<keyword evidence="2" id="KW-0813">Transport</keyword>
<dbReference type="SUPFAM" id="SSF47769">
    <property type="entry name" value="SAM/Pointed domain"/>
    <property type="match status" value="1"/>
</dbReference>
<dbReference type="CDD" id="cd11722">
    <property type="entry name" value="SOAR"/>
    <property type="match status" value="1"/>
</dbReference>
<evidence type="ECO:0000256" key="1">
    <source>
        <dbReference type="ARBA" id="ARBA00004479"/>
    </source>
</evidence>
<dbReference type="GeneID" id="105224987"/>
<feature type="region of interest" description="Disordered" evidence="13">
    <location>
        <begin position="1051"/>
        <end position="1097"/>
    </location>
</feature>
<dbReference type="GO" id="GO:0005886">
    <property type="term" value="C:plasma membrane"/>
    <property type="evidence" value="ECO:0007669"/>
    <property type="project" value="TreeGrafter"/>
</dbReference>
<dbReference type="Gene3D" id="1.10.238.180">
    <property type="match status" value="1"/>
</dbReference>
<evidence type="ECO:0000256" key="3">
    <source>
        <dbReference type="ARBA" id="ARBA00022568"/>
    </source>
</evidence>
<dbReference type="Pfam" id="PF07647">
    <property type="entry name" value="SAM_2"/>
    <property type="match status" value="1"/>
</dbReference>
<sequence length="1097" mass="118644">MQRKLLLYALLFLAVTSQKCHVVESGGPPSDTMGTIAANRYNAEQQQHQHQQQHHLPTAAHHQGGSVGGGGGSNSVLPAPAAPTAATHALYHPSPSGSGHMEHRNSYNLLSEAMSQAVSNEFSSLGSGSADGACHADDLDCYSGNVQDRLGMEAIRTLHRQLDDDDNGNIDLSESDDFLREELKYDSGYEKRQKAFHFNDDMHISVKELWEAWLRSEVHNWTMEQTSDWLAQSVQLPQYVELFRLHKVTGATLPRLAVNNMHYVGNVLGIKDPIHKQKIALKAMDVVLFGPPRETGTRWKDYILVTLLLSAIIGCWYAYQQNKNAKRHLRRMAQDMEGLQRAEQSLQEMQKELERARMEQENVATEKMDLERRLKEAPTLSSSSSDLEVQKLKKEIEILRTELSRAEIELVDNCWTPPPQLQSWLQYTYELESKNHLKKRVSAEKQLQSAREACEKLRKKRSSLVGAFVSTHGKSIDDVDRSIVEARNSLSEVTNELQERLHRWKQIENCLGFNIVNNNGLQYLENVLYNRNGGSSVSSNKGSRGRITSSSDDLDDESVQELLYIYPGMLDSYSRSSVGLSGGSSGILNNNSNALCDDSSGSEDASEGPAHAPVQFLLGGAPTPSLKSATSTTAAGTGVVSRAGAAVNHSSLDVNTSNHIGSLGNSTNAIGTSGVASVNAQNATPPPLPPHNNAYNSSYFLNDSLTGVDDSRHSPSSSEISITVPPRLKKHNSSNLVVTPPTAVATTITPPTPIPPPPPPPPLPPHLAAVGTVNRAPLPPPRKSAQSQLLRSQSTDLVPMEIYTFLNRQQQQHSAKPNINGSNSSNHNSLSTGQQFIGSGSGIVGKLSGTNKKMVKQHSTTSQQSTSSTSSSVHSTPSAPGALGADAHSASGKGQSPGRWSSHERILPIHQQQQQQQHEPQMLIWQSMQSVQHKQPTAAHGQQQQQQQQQQQSAQHAGDKESFMQPHYTAIAGKPPTVGAIPAQYQQLPTSLSLQSLCGGQTPQHGSDNISLGTAVGAAATTTTSAPAAASAHSDTQMEDQLLVSADSASLDGGATIKKRKRRLRFPFGGGHRKSASNASASSGSTASVSVSSNKHT</sequence>
<feature type="compositionally biased region" description="Low complexity" evidence="13">
    <location>
        <begin position="818"/>
        <end position="831"/>
    </location>
</feature>
<organism evidence="16 17">
    <name type="scientific">Bactrocera dorsalis</name>
    <name type="common">Oriental fruit fly</name>
    <name type="synonym">Dacus dorsalis</name>
    <dbReference type="NCBI Taxonomy" id="27457"/>
    <lineage>
        <taxon>Eukaryota</taxon>
        <taxon>Metazoa</taxon>
        <taxon>Ecdysozoa</taxon>
        <taxon>Arthropoda</taxon>
        <taxon>Hexapoda</taxon>
        <taxon>Insecta</taxon>
        <taxon>Pterygota</taxon>
        <taxon>Neoptera</taxon>
        <taxon>Endopterygota</taxon>
        <taxon>Diptera</taxon>
        <taxon>Brachycera</taxon>
        <taxon>Muscomorpha</taxon>
        <taxon>Tephritoidea</taxon>
        <taxon>Tephritidae</taxon>
        <taxon>Bactrocera</taxon>
        <taxon>Bactrocera</taxon>
    </lineage>
</organism>
<protein>
    <submittedName>
        <fullName evidence="17">Uncharacterized protein LOC105224987 isoform X1</fullName>
    </submittedName>
</protein>
<feature type="compositionally biased region" description="Pro residues" evidence="13">
    <location>
        <begin position="750"/>
        <end position="765"/>
    </location>
</feature>
<dbReference type="GO" id="GO:0051049">
    <property type="term" value="P:regulation of transport"/>
    <property type="evidence" value="ECO:0007669"/>
    <property type="project" value="UniProtKB-ARBA"/>
</dbReference>
<feature type="chain" id="PRO_5046099840" evidence="14">
    <location>
        <begin position="26"/>
        <end position="1097"/>
    </location>
</feature>
<feature type="signal peptide" evidence="14">
    <location>
        <begin position="1"/>
        <end position="25"/>
    </location>
</feature>
<reference evidence="17" key="1">
    <citation type="submission" date="2025-08" db="UniProtKB">
        <authorList>
            <consortium name="RefSeq"/>
        </authorList>
    </citation>
    <scope>IDENTIFICATION</scope>
    <source>
        <tissue evidence="17">Adult</tissue>
    </source>
</reference>
<dbReference type="Gene3D" id="1.20.5.340">
    <property type="match status" value="1"/>
</dbReference>
<keyword evidence="11" id="KW-0472">Membrane</keyword>
<dbReference type="GO" id="GO:0005246">
    <property type="term" value="F:calcium channel regulator activity"/>
    <property type="evidence" value="ECO:0007669"/>
    <property type="project" value="InterPro"/>
</dbReference>
<keyword evidence="8" id="KW-1133">Transmembrane helix</keyword>
<evidence type="ECO:0000256" key="4">
    <source>
        <dbReference type="ARBA" id="ARBA00022692"/>
    </source>
</evidence>
<evidence type="ECO:0000256" key="9">
    <source>
        <dbReference type="ARBA" id="ARBA00023054"/>
    </source>
</evidence>
<evidence type="ECO:0000256" key="12">
    <source>
        <dbReference type="SAM" id="Coils"/>
    </source>
</evidence>
<dbReference type="RefSeq" id="XP_019845335.2">
    <property type="nucleotide sequence ID" value="XM_019989776.3"/>
</dbReference>
<feature type="coiled-coil region" evidence="12">
    <location>
        <begin position="433"/>
        <end position="496"/>
    </location>
</feature>
<gene>
    <name evidence="17" type="primary">LOC105224987</name>
</gene>
<evidence type="ECO:0000313" key="17">
    <source>
        <dbReference type="RefSeq" id="XP_019845335.2"/>
    </source>
</evidence>
<evidence type="ECO:0000256" key="10">
    <source>
        <dbReference type="ARBA" id="ARBA00023065"/>
    </source>
</evidence>
<dbReference type="InterPro" id="IPR057835">
    <property type="entry name" value="EF-hand_STIM1/2"/>
</dbReference>
<evidence type="ECO:0000313" key="16">
    <source>
        <dbReference type="Proteomes" id="UP001652620"/>
    </source>
</evidence>
<keyword evidence="7" id="KW-0106">Calcium</keyword>
<dbReference type="GO" id="GO:0005783">
    <property type="term" value="C:endoplasmic reticulum"/>
    <property type="evidence" value="ECO:0007669"/>
    <property type="project" value="TreeGrafter"/>
</dbReference>
<feature type="compositionally biased region" description="Low complexity" evidence="13">
    <location>
        <begin position="1076"/>
        <end position="1097"/>
    </location>
</feature>
<feature type="compositionally biased region" description="Low complexity" evidence="13">
    <location>
        <begin position="942"/>
        <end position="952"/>
    </location>
</feature>
<dbReference type="AlphaFoldDB" id="A0A6J0RJV2"/>
<feature type="compositionally biased region" description="Basic residues" evidence="13">
    <location>
        <begin position="1057"/>
        <end position="1075"/>
    </location>
</feature>
<dbReference type="PROSITE" id="PS50105">
    <property type="entry name" value="SAM_DOMAIN"/>
    <property type="match status" value="1"/>
</dbReference>
<dbReference type="PANTHER" id="PTHR15136:SF5">
    <property type="entry name" value="STROMAL INTERACTION MOLECULE HOMOLOG"/>
    <property type="match status" value="1"/>
</dbReference>
<dbReference type="CDD" id="cd09504">
    <property type="entry name" value="SAM_STIM-1_2-like"/>
    <property type="match status" value="1"/>
</dbReference>
<feature type="region of interest" description="Disordered" evidence="13">
    <location>
        <begin position="43"/>
        <end position="80"/>
    </location>
</feature>
<name>A0A6J0RJV2_BACDO</name>
<dbReference type="Pfam" id="PF16533">
    <property type="entry name" value="SOAR"/>
    <property type="match status" value="1"/>
</dbReference>
<dbReference type="Gene3D" id="1.10.287.3550">
    <property type="match status" value="1"/>
</dbReference>
<dbReference type="Pfam" id="PF25578">
    <property type="entry name" value="EF-hand_STIM1"/>
    <property type="match status" value="1"/>
</dbReference>
<evidence type="ECO:0000256" key="2">
    <source>
        <dbReference type="ARBA" id="ARBA00022448"/>
    </source>
</evidence>
<evidence type="ECO:0000256" key="14">
    <source>
        <dbReference type="SAM" id="SignalP"/>
    </source>
</evidence>
<evidence type="ECO:0000256" key="5">
    <source>
        <dbReference type="ARBA" id="ARBA00022723"/>
    </source>
</evidence>
<keyword evidence="4" id="KW-0812">Transmembrane</keyword>
<dbReference type="GO" id="GO:0005509">
    <property type="term" value="F:calcium ion binding"/>
    <property type="evidence" value="ECO:0007669"/>
    <property type="project" value="TreeGrafter"/>
</dbReference>
<dbReference type="SMART" id="SM00454">
    <property type="entry name" value="SAM"/>
    <property type="match status" value="1"/>
</dbReference>
<feature type="region of interest" description="Disordered" evidence="13">
    <location>
        <begin position="749"/>
        <end position="792"/>
    </location>
</feature>
<accession>A0A6J0RJV2</accession>
<dbReference type="InterPro" id="IPR001660">
    <property type="entry name" value="SAM"/>
</dbReference>
<feature type="region of interest" description="Disordered" evidence="13">
    <location>
        <begin position="928"/>
        <end position="960"/>
    </location>
</feature>
<keyword evidence="3" id="KW-0109">Calcium transport</keyword>
<dbReference type="GO" id="GO:0006874">
    <property type="term" value="P:intracellular calcium ion homeostasis"/>
    <property type="evidence" value="ECO:0007669"/>
    <property type="project" value="TreeGrafter"/>
</dbReference>
<keyword evidence="10" id="KW-0406">Ion transport</keyword>
<evidence type="ECO:0000256" key="8">
    <source>
        <dbReference type="ARBA" id="ARBA00022989"/>
    </source>
</evidence>
<proteinExistence type="predicted"/>
<evidence type="ECO:0000256" key="13">
    <source>
        <dbReference type="SAM" id="MobiDB-lite"/>
    </source>
</evidence>
<dbReference type="Proteomes" id="UP001652620">
    <property type="component" value="Chromosome 4"/>
</dbReference>
<dbReference type="Gene3D" id="1.10.150.50">
    <property type="entry name" value="Transcription Factor, Ets-1"/>
    <property type="match status" value="1"/>
</dbReference>
<keyword evidence="6 14" id="KW-0732">Signal</keyword>
<dbReference type="InterPro" id="IPR037608">
    <property type="entry name" value="STIM1/2"/>
</dbReference>
<feature type="domain" description="SAM" evidence="15">
    <location>
        <begin position="221"/>
        <end position="279"/>
    </location>
</feature>
<dbReference type="InterPro" id="IPR013761">
    <property type="entry name" value="SAM/pointed_sf"/>
</dbReference>
<keyword evidence="16" id="KW-1185">Reference proteome</keyword>
<dbReference type="OrthoDB" id="9986177at2759"/>
<feature type="compositionally biased region" description="Low complexity" evidence="13">
    <location>
        <begin position="857"/>
        <end position="878"/>
    </location>
</feature>
<dbReference type="InterPro" id="IPR032393">
    <property type="entry name" value="SOAR_STIM1/2"/>
</dbReference>
<dbReference type="GO" id="GO:0002115">
    <property type="term" value="P:store-operated calcium entry"/>
    <property type="evidence" value="ECO:0007669"/>
    <property type="project" value="TreeGrafter"/>
</dbReference>
<dbReference type="PANTHER" id="PTHR15136">
    <property type="entry name" value="STROMAL INTERACTION MOLECULE HOMOLOG"/>
    <property type="match status" value="1"/>
</dbReference>
<evidence type="ECO:0000256" key="11">
    <source>
        <dbReference type="ARBA" id="ARBA00023136"/>
    </source>
</evidence>
<evidence type="ECO:0000259" key="15">
    <source>
        <dbReference type="PROSITE" id="PS50105"/>
    </source>
</evidence>
<feature type="coiled-coil region" evidence="12">
    <location>
        <begin position="322"/>
        <end position="409"/>
    </location>
</feature>
<keyword evidence="5" id="KW-0479">Metal-binding</keyword>
<keyword evidence="9 12" id="KW-0175">Coiled coil</keyword>
<feature type="region of interest" description="Disordered" evidence="13">
    <location>
        <begin position="808"/>
        <end position="901"/>
    </location>
</feature>
<feature type="compositionally biased region" description="Polar residues" evidence="13">
    <location>
        <begin position="808"/>
        <end position="817"/>
    </location>
</feature>
<evidence type="ECO:0000256" key="6">
    <source>
        <dbReference type="ARBA" id="ARBA00022729"/>
    </source>
</evidence>